<comment type="caution">
    <text evidence="3">The sequence shown here is derived from an EMBL/GenBank/DDBJ whole genome shotgun (WGS) entry which is preliminary data.</text>
</comment>
<organism evidence="3 4">
    <name type="scientific">Saccharicrinis fermentans DSM 9555 = JCM 21142</name>
    <dbReference type="NCBI Taxonomy" id="869213"/>
    <lineage>
        <taxon>Bacteria</taxon>
        <taxon>Pseudomonadati</taxon>
        <taxon>Bacteroidota</taxon>
        <taxon>Bacteroidia</taxon>
        <taxon>Marinilabiliales</taxon>
        <taxon>Marinilabiliaceae</taxon>
        <taxon>Saccharicrinis</taxon>
    </lineage>
</organism>
<keyword evidence="1" id="KW-0732">Signal</keyword>
<dbReference type="InterPro" id="IPR000169">
    <property type="entry name" value="Pept_cys_AS"/>
</dbReference>
<dbReference type="GO" id="GO:0008234">
    <property type="term" value="F:cysteine-type peptidase activity"/>
    <property type="evidence" value="ECO:0007669"/>
    <property type="project" value="InterPro"/>
</dbReference>
<evidence type="ECO:0000313" key="4">
    <source>
        <dbReference type="Proteomes" id="UP000019402"/>
    </source>
</evidence>
<feature type="signal peptide" evidence="1">
    <location>
        <begin position="1"/>
        <end position="21"/>
    </location>
</feature>
<dbReference type="AlphaFoldDB" id="W7YDE1"/>
<dbReference type="GO" id="GO:0006508">
    <property type="term" value="P:proteolysis"/>
    <property type="evidence" value="ECO:0007669"/>
    <property type="project" value="InterPro"/>
</dbReference>
<dbReference type="EMBL" id="BAMD01000092">
    <property type="protein sequence ID" value="GAF05508.1"/>
    <property type="molecule type" value="Genomic_DNA"/>
</dbReference>
<protein>
    <recommendedName>
        <fullName evidence="2">Peptidase C1A papain C-terminal domain-containing protein</fullName>
    </recommendedName>
</protein>
<dbReference type="Proteomes" id="UP000019402">
    <property type="component" value="Unassembled WGS sequence"/>
</dbReference>
<evidence type="ECO:0000259" key="2">
    <source>
        <dbReference type="Pfam" id="PF00112"/>
    </source>
</evidence>
<dbReference type="InterPro" id="IPR000668">
    <property type="entry name" value="Peptidase_C1A_C"/>
</dbReference>
<accession>W7YDE1</accession>
<dbReference type="InterPro" id="IPR038765">
    <property type="entry name" value="Papain-like_cys_pep_sf"/>
</dbReference>
<evidence type="ECO:0000313" key="3">
    <source>
        <dbReference type="EMBL" id="GAF05508.1"/>
    </source>
</evidence>
<reference evidence="3 4" key="1">
    <citation type="journal article" date="2014" name="Genome Announc.">
        <title>Draft Genome Sequence of Cytophaga fermentans JCM 21142T, a Facultative Anaerobe Isolated from Marine Mud.</title>
        <authorList>
            <person name="Starns D."/>
            <person name="Oshima K."/>
            <person name="Suda W."/>
            <person name="Iino T."/>
            <person name="Yuki M."/>
            <person name="Inoue J."/>
            <person name="Kitamura K."/>
            <person name="Iida T."/>
            <person name="Darby A."/>
            <person name="Hattori M."/>
            <person name="Ohkuma M."/>
        </authorList>
    </citation>
    <scope>NUCLEOTIDE SEQUENCE [LARGE SCALE GENOMIC DNA]</scope>
    <source>
        <strain evidence="3 4">JCM 21142</strain>
    </source>
</reference>
<name>W7YDE1_9BACT</name>
<gene>
    <name evidence="3" type="ORF">JCM21142_104245</name>
</gene>
<sequence>MKLVSNLLLAAICLSSSIVTAQQKIHFESIAEVETTPVKSQGRTGTCWAYSTVSFIESEIIRMGAPL</sequence>
<dbReference type="SUPFAM" id="SSF54001">
    <property type="entry name" value="Cysteine proteinases"/>
    <property type="match status" value="1"/>
</dbReference>
<evidence type="ECO:0000256" key="1">
    <source>
        <dbReference type="SAM" id="SignalP"/>
    </source>
</evidence>
<dbReference type="Pfam" id="PF00112">
    <property type="entry name" value="Peptidase_C1"/>
    <property type="match status" value="1"/>
</dbReference>
<dbReference type="PROSITE" id="PS00139">
    <property type="entry name" value="THIOL_PROTEASE_CYS"/>
    <property type="match status" value="1"/>
</dbReference>
<dbReference type="Gene3D" id="3.90.70.10">
    <property type="entry name" value="Cysteine proteinases"/>
    <property type="match status" value="1"/>
</dbReference>
<dbReference type="eggNOG" id="COG3579">
    <property type="taxonomic scope" value="Bacteria"/>
</dbReference>
<feature type="domain" description="Peptidase C1A papain C-terminal" evidence="2">
    <location>
        <begin position="33"/>
        <end position="61"/>
    </location>
</feature>
<feature type="chain" id="PRO_5004904257" description="Peptidase C1A papain C-terminal domain-containing protein" evidence="1">
    <location>
        <begin position="22"/>
        <end position="67"/>
    </location>
</feature>
<proteinExistence type="predicted"/>
<keyword evidence="4" id="KW-1185">Reference proteome</keyword>
<dbReference type="RefSeq" id="WP_052522361.1">
    <property type="nucleotide sequence ID" value="NZ_BAMD01000092.1"/>
</dbReference>